<evidence type="ECO:0000256" key="1">
    <source>
        <dbReference type="ARBA" id="ARBA00004651"/>
    </source>
</evidence>
<dbReference type="GO" id="GO:0005524">
    <property type="term" value="F:ATP binding"/>
    <property type="evidence" value="ECO:0007669"/>
    <property type="project" value="UniProtKB-KW"/>
</dbReference>
<reference evidence="20 21" key="2">
    <citation type="journal article" date="2012" name="Stand. Genomic Sci.">
        <title>Complete genome sequence of the aquatic bacterium Runella slithyformis type strain (LSU 4(T)).</title>
        <authorList>
            <person name="Copeland A."/>
            <person name="Zhang X."/>
            <person name="Misra M."/>
            <person name="Lapidus A."/>
            <person name="Nolan M."/>
            <person name="Lucas S."/>
            <person name="Deshpande S."/>
            <person name="Cheng J.F."/>
            <person name="Tapia R."/>
            <person name="Goodwin L.A."/>
            <person name="Pitluck S."/>
            <person name="Liolios K."/>
            <person name="Pagani I."/>
            <person name="Ivanova N."/>
            <person name="Mikhailova N."/>
            <person name="Pati A."/>
            <person name="Chen A."/>
            <person name="Palaniappan K."/>
            <person name="Land M."/>
            <person name="Hauser L."/>
            <person name="Pan C."/>
            <person name="Jeffries C.D."/>
            <person name="Detter J.C."/>
            <person name="Brambilla E.M."/>
            <person name="Rohde M."/>
            <person name="Djao O.D."/>
            <person name="Goker M."/>
            <person name="Sikorski J."/>
            <person name="Tindall B.J."/>
            <person name="Woyke T."/>
            <person name="Bristow J."/>
            <person name="Eisen J.A."/>
            <person name="Markowitz V."/>
            <person name="Hugenholtz P."/>
            <person name="Kyrpides N.C."/>
            <person name="Klenk H.P."/>
            <person name="Mavromatis K."/>
        </authorList>
    </citation>
    <scope>NUCLEOTIDE SEQUENCE [LARGE SCALE GENOMIC DNA]</scope>
    <source>
        <strain evidence="21">ATCC 29530 / DSM 19594 / LMG 11500 / NCIMB 11436 / LSU 4</strain>
    </source>
</reference>
<evidence type="ECO:0000256" key="15">
    <source>
        <dbReference type="PIRSR" id="PIRSR600829-1"/>
    </source>
</evidence>
<keyword evidence="3" id="KW-1003">Cell membrane</keyword>
<feature type="transmembrane region" description="Helical" evidence="19">
    <location>
        <begin position="93"/>
        <end position="123"/>
    </location>
</feature>
<dbReference type="EMBL" id="CP002859">
    <property type="protein sequence ID" value="AEI47542.1"/>
    <property type="molecule type" value="Genomic_DNA"/>
</dbReference>
<dbReference type="CDD" id="cd14265">
    <property type="entry name" value="UDPK_IM_like"/>
    <property type="match status" value="1"/>
</dbReference>
<evidence type="ECO:0000256" key="11">
    <source>
        <dbReference type="ARBA" id="ARBA00023098"/>
    </source>
</evidence>
<dbReference type="GO" id="GO:0046872">
    <property type="term" value="F:metal ion binding"/>
    <property type="evidence" value="ECO:0007669"/>
    <property type="project" value="UniProtKB-KW"/>
</dbReference>
<feature type="active site" description="Proton acceptor" evidence="15">
    <location>
        <position position="66"/>
    </location>
</feature>
<proteinExistence type="inferred from homology"/>
<dbReference type="Gene3D" id="1.10.287.3610">
    <property type="match status" value="1"/>
</dbReference>
<evidence type="ECO:0000256" key="2">
    <source>
        <dbReference type="ARBA" id="ARBA00005967"/>
    </source>
</evidence>
<name>A0A7U3ZI22_RUNSL</name>
<keyword evidence="14" id="KW-1208">Phospholipid metabolism</keyword>
<evidence type="ECO:0000256" key="12">
    <source>
        <dbReference type="ARBA" id="ARBA00023136"/>
    </source>
</evidence>
<evidence type="ECO:0000256" key="6">
    <source>
        <dbReference type="ARBA" id="ARBA00022692"/>
    </source>
</evidence>
<sequence>MINVRKMLRSFSYATEGVFALFRYENNARFHLLAALTVLIAGSFLRLNYLEWVIISIVIGGVWAAEAFNTAIEKVCDMISPDIHPQIKAIKDLAAAGVLIMACTAAFTGIIVFGKAILTLFYFTF</sequence>
<dbReference type="InterPro" id="IPR033717">
    <property type="entry name" value="UDPK"/>
</dbReference>
<evidence type="ECO:0000313" key="21">
    <source>
        <dbReference type="Proteomes" id="UP000000493"/>
    </source>
</evidence>
<keyword evidence="13" id="KW-0594">Phospholipid biosynthesis</keyword>
<evidence type="ECO:0000256" key="9">
    <source>
        <dbReference type="ARBA" id="ARBA00022840"/>
    </source>
</evidence>
<feature type="binding site" evidence="16">
    <location>
        <position position="66"/>
    </location>
    <ligand>
        <name>substrate</name>
    </ligand>
</feature>
<evidence type="ECO:0000256" key="8">
    <source>
        <dbReference type="ARBA" id="ARBA00022777"/>
    </source>
</evidence>
<dbReference type="PANTHER" id="PTHR34299:SF1">
    <property type="entry name" value="DIACYLGLYCEROL KINASE"/>
    <property type="match status" value="1"/>
</dbReference>
<feature type="transmembrane region" description="Helical" evidence="19">
    <location>
        <begin position="53"/>
        <end position="72"/>
    </location>
</feature>
<keyword evidence="7 17" id="KW-0547">Nucleotide-binding</keyword>
<dbReference type="PANTHER" id="PTHR34299">
    <property type="entry name" value="DIACYLGLYCEROL KINASE"/>
    <property type="match status" value="1"/>
</dbReference>
<protein>
    <submittedName>
        <fullName evidence="20">Diacylglycerol kinase</fullName>
    </submittedName>
</protein>
<reference evidence="21" key="1">
    <citation type="submission" date="2011-06" db="EMBL/GenBank/DDBJ databases">
        <title>The complete genome of chromosome of Runella slithyformis DSM 19594.</title>
        <authorList>
            <consortium name="US DOE Joint Genome Institute (JGI-PGF)"/>
            <person name="Lucas S."/>
            <person name="Han J."/>
            <person name="Lapidus A."/>
            <person name="Bruce D."/>
            <person name="Goodwin L."/>
            <person name="Pitluck S."/>
            <person name="Peters L."/>
            <person name="Kyrpides N."/>
            <person name="Mavromatis K."/>
            <person name="Ivanova N."/>
            <person name="Ovchinnikova G."/>
            <person name="Zhang X."/>
            <person name="Misra M."/>
            <person name="Detter J.C."/>
            <person name="Tapia R."/>
            <person name="Han C."/>
            <person name="Land M."/>
            <person name="Hauser L."/>
            <person name="Markowitz V."/>
            <person name="Cheng J.-F."/>
            <person name="Hugenholtz P."/>
            <person name="Woyke T."/>
            <person name="Wu D."/>
            <person name="Tindall B."/>
            <person name="Faehrich R."/>
            <person name="Brambilla E."/>
            <person name="Klenk H.-P."/>
            <person name="Eisen J.A."/>
        </authorList>
    </citation>
    <scope>NUCLEOTIDE SEQUENCE [LARGE SCALE GENOMIC DNA]</scope>
    <source>
        <strain evidence="21">ATCC 29530 / DSM 19594 / LMG 11500 / NCIMB 11436 / LSU 4</strain>
    </source>
</reference>
<keyword evidence="11" id="KW-0443">Lipid metabolism</keyword>
<comment type="cofactor">
    <cofactor evidence="18">
        <name>Mg(2+)</name>
        <dbReference type="ChEBI" id="CHEBI:18420"/>
    </cofactor>
    <text evidence="18">Mn(2+), Zn(2+), Cd(2+) and Co(2+) support activity to lesser extents.</text>
</comment>
<keyword evidence="21" id="KW-1185">Reference proteome</keyword>
<feature type="binding site" evidence="18">
    <location>
        <position position="25"/>
    </location>
    <ligand>
        <name>a divalent metal cation</name>
        <dbReference type="ChEBI" id="CHEBI:60240"/>
    </ligand>
</feature>
<keyword evidence="6 19" id="KW-0812">Transmembrane</keyword>
<evidence type="ECO:0000313" key="20">
    <source>
        <dbReference type="EMBL" id="AEI47542.1"/>
    </source>
</evidence>
<keyword evidence="8 20" id="KW-0418">Kinase</keyword>
<comment type="subcellular location">
    <subcellularLocation>
        <location evidence="1">Cell membrane</location>
        <topology evidence="1">Multi-pass membrane protein</topology>
    </subcellularLocation>
</comment>
<organism evidence="20 21">
    <name type="scientific">Runella slithyformis (strain ATCC 29530 / DSM 19594 / LMG 11500 / NCIMB 11436 / LSU 4)</name>
    <dbReference type="NCBI Taxonomy" id="761193"/>
    <lineage>
        <taxon>Bacteria</taxon>
        <taxon>Pseudomonadati</taxon>
        <taxon>Bacteroidota</taxon>
        <taxon>Cytophagia</taxon>
        <taxon>Cytophagales</taxon>
        <taxon>Spirosomataceae</taxon>
        <taxon>Runella</taxon>
    </lineage>
</organism>
<dbReference type="InterPro" id="IPR000829">
    <property type="entry name" value="DAGK"/>
</dbReference>
<evidence type="ECO:0000256" key="18">
    <source>
        <dbReference type="PIRSR" id="PIRSR600829-4"/>
    </source>
</evidence>
<feature type="binding site" evidence="18">
    <location>
        <position position="73"/>
    </location>
    <ligand>
        <name>a divalent metal cation</name>
        <dbReference type="ChEBI" id="CHEBI:60240"/>
    </ligand>
</feature>
<feature type="transmembrane region" description="Helical" evidence="19">
    <location>
        <begin position="30"/>
        <end position="47"/>
    </location>
</feature>
<evidence type="ECO:0000256" key="4">
    <source>
        <dbReference type="ARBA" id="ARBA00022516"/>
    </source>
</evidence>
<dbReference type="Pfam" id="PF01219">
    <property type="entry name" value="DAGK_prokar"/>
    <property type="match status" value="1"/>
</dbReference>
<keyword evidence="18" id="KW-0460">Magnesium</keyword>
<feature type="binding site" evidence="17">
    <location>
        <position position="13"/>
    </location>
    <ligand>
        <name>ATP</name>
        <dbReference type="ChEBI" id="CHEBI:30616"/>
    </ligand>
</feature>
<dbReference type="GO" id="GO:0016301">
    <property type="term" value="F:kinase activity"/>
    <property type="evidence" value="ECO:0007669"/>
    <property type="project" value="UniProtKB-KW"/>
</dbReference>
<feature type="binding site" evidence="17">
    <location>
        <position position="25"/>
    </location>
    <ligand>
        <name>ATP</name>
        <dbReference type="ChEBI" id="CHEBI:30616"/>
    </ligand>
</feature>
<evidence type="ECO:0000256" key="17">
    <source>
        <dbReference type="PIRSR" id="PIRSR600829-3"/>
    </source>
</evidence>
<evidence type="ECO:0000256" key="16">
    <source>
        <dbReference type="PIRSR" id="PIRSR600829-2"/>
    </source>
</evidence>
<dbReference type="AlphaFoldDB" id="A0A7U3ZI22"/>
<evidence type="ECO:0000256" key="13">
    <source>
        <dbReference type="ARBA" id="ARBA00023209"/>
    </source>
</evidence>
<keyword evidence="5" id="KW-0808">Transferase</keyword>
<keyword evidence="9 17" id="KW-0067">ATP-binding</keyword>
<evidence type="ECO:0000256" key="10">
    <source>
        <dbReference type="ARBA" id="ARBA00022989"/>
    </source>
</evidence>
<accession>A0A7U3ZI22</accession>
<feature type="binding site" evidence="17">
    <location>
        <begin position="91"/>
        <end position="92"/>
    </location>
    <ligand>
        <name>ATP</name>
        <dbReference type="ChEBI" id="CHEBI:30616"/>
    </ligand>
</feature>
<evidence type="ECO:0000256" key="3">
    <source>
        <dbReference type="ARBA" id="ARBA00022475"/>
    </source>
</evidence>
<feature type="binding site" evidence="17">
    <location>
        <position position="73"/>
    </location>
    <ligand>
        <name>ATP</name>
        <dbReference type="ChEBI" id="CHEBI:30616"/>
    </ligand>
</feature>
<evidence type="ECO:0000256" key="14">
    <source>
        <dbReference type="ARBA" id="ARBA00023264"/>
    </source>
</evidence>
<gene>
    <name evidence="20" type="ordered locus">Runsl_1113</name>
</gene>
<dbReference type="KEGG" id="rsi:Runsl_1113"/>
<dbReference type="GO" id="GO:0008654">
    <property type="term" value="P:phospholipid biosynthetic process"/>
    <property type="evidence" value="ECO:0007669"/>
    <property type="project" value="UniProtKB-KW"/>
</dbReference>
<dbReference type="InterPro" id="IPR036945">
    <property type="entry name" value="DAGK_sf"/>
</dbReference>
<evidence type="ECO:0000256" key="19">
    <source>
        <dbReference type="SAM" id="Phobius"/>
    </source>
</evidence>
<dbReference type="Proteomes" id="UP000000493">
    <property type="component" value="Chromosome"/>
</dbReference>
<dbReference type="GO" id="GO:0005886">
    <property type="term" value="C:plasma membrane"/>
    <property type="evidence" value="ECO:0007669"/>
    <property type="project" value="UniProtKB-SubCell"/>
</dbReference>
<keyword evidence="10 19" id="KW-1133">Transmembrane helix</keyword>
<evidence type="ECO:0000256" key="7">
    <source>
        <dbReference type="ARBA" id="ARBA00022741"/>
    </source>
</evidence>
<keyword evidence="12 19" id="KW-0472">Membrane</keyword>
<comment type="similarity">
    <text evidence="2">Belongs to the bacterial diacylglycerol kinase family.</text>
</comment>
<evidence type="ECO:0000256" key="5">
    <source>
        <dbReference type="ARBA" id="ARBA00022679"/>
    </source>
</evidence>
<keyword evidence="4" id="KW-0444">Lipid biosynthesis</keyword>
<keyword evidence="18" id="KW-0479">Metal-binding</keyword>